<keyword evidence="6" id="KW-1185">Reference proteome</keyword>
<dbReference type="InterPro" id="IPR036116">
    <property type="entry name" value="FN3_sf"/>
</dbReference>
<evidence type="ECO:0000256" key="2">
    <source>
        <dbReference type="SAM" id="Coils"/>
    </source>
</evidence>
<evidence type="ECO:0000259" key="5">
    <source>
        <dbReference type="PROSITE" id="PS51262"/>
    </source>
</evidence>
<name>A0A7E4VXB8_PANRE</name>
<evidence type="ECO:0000256" key="1">
    <source>
        <dbReference type="ARBA" id="ARBA00023054"/>
    </source>
</evidence>
<feature type="coiled-coil region" evidence="2">
    <location>
        <begin position="53"/>
        <end position="87"/>
    </location>
</feature>
<dbReference type="Proteomes" id="UP000492821">
    <property type="component" value="Unassembled WGS sequence"/>
</dbReference>
<dbReference type="InterPro" id="IPR003877">
    <property type="entry name" value="SPRY_dom"/>
</dbReference>
<dbReference type="InterPro" id="IPR013320">
    <property type="entry name" value="ConA-like_dom_sf"/>
</dbReference>
<dbReference type="GO" id="GO:0007411">
    <property type="term" value="P:axon guidance"/>
    <property type="evidence" value="ECO:0007669"/>
    <property type="project" value="TreeGrafter"/>
</dbReference>
<dbReference type="WBParaSite" id="Pan_g4317.t1">
    <property type="protein sequence ID" value="Pan_g4317.t1"/>
    <property type="gene ID" value="Pan_g4317"/>
</dbReference>
<dbReference type="FunFam" id="2.60.40.10:FF:000178">
    <property type="entry name" value="E3 ubiquitin-protein ligase TRIM9 isoform X1"/>
    <property type="match status" value="1"/>
</dbReference>
<dbReference type="InterPro" id="IPR017903">
    <property type="entry name" value="COS_domain"/>
</dbReference>
<dbReference type="InterPro" id="IPR003649">
    <property type="entry name" value="Bbox_C"/>
</dbReference>
<dbReference type="Gene3D" id="2.60.40.10">
    <property type="entry name" value="Immunoglobulins"/>
    <property type="match status" value="1"/>
</dbReference>
<dbReference type="Pfam" id="PF00622">
    <property type="entry name" value="SPRY"/>
    <property type="match status" value="1"/>
</dbReference>
<dbReference type="AlphaFoldDB" id="A0A7E4VXB8"/>
<dbReference type="SMART" id="SM00060">
    <property type="entry name" value="FN3"/>
    <property type="match status" value="1"/>
</dbReference>
<dbReference type="InterPro" id="IPR050617">
    <property type="entry name" value="E3_ligase_FN3/SPRY"/>
</dbReference>
<proteinExistence type="predicted"/>
<dbReference type="InterPro" id="IPR003961">
    <property type="entry name" value="FN3_dom"/>
</dbReference>
<protein>
    <submittedName>
        <fullName evidence="7">Fibronectin type-III domain-containing protein</fullName>
    </submittedName>
</protein>
<dbReference type="PROSITE" id="PS50188">
    <property type="entry name" value="B302_SPRY"/>
    <property type="match status" value="1"/>
</dbReference>
<dbReference type="SMART" id="SM00449">
    <property type="entry name" value="SPRY"/>
    <property type="match status" value="1"/>
</dbReference>
<dbReference type="CDD" id="cd00063">
    <property type="entry name" value="FN3"/>
    <property type="match status" value="1"/>
</dbReference>
<feature type="domain" description="Fibronectin type-III" evidence="4">
    <location>
        <begin position="224"/>
        <end position="319"/>
    </location>
</feature>
<organism evidence="6 7">
    <name type="scientific">Panagrellus redivivus</name>
    <name type="common">Microworm</name>
    <dbReference type="NCBI Taxonomy" id="6233"/>
    <lineage>
        <taxon>Eukaryota</taxon>
        <taxon>Metazoa</taxon>
        <taxon>Ecdysozoa</taxon>
        <taxon>Nematoda</taxon>
        <taxon>Chromadorea</taxon>
        <taxon>Rhabditida</taxon>
        <taxon>Tylenchina</taxon>
        <taxon>Panagrolaimomorpha</taxon>
        <taxon>Panagrolaimoidea</taxon>
        <taxon>Panagrolaimidae</taxon>
        <taxon>Panagrellus</taxon>
    </lineage>
</organism>
<dbReference type="InterPro" id="IPR043136">
    <property type="entry name" value="B30.2/SPRY_sf"/>
</dbReference>
<evidence type="ECO:0000259" key="3">
    <source>
        <dbReference type="PROSITE" id="PS50188"/>
    </source>
</evidence>
<evidence type="ECO:0000313" key="7">
    <source>
        <dbReference type="WBParaSite" id="Pan_g4317.t1"/>
    </source>
</evidence>
<dbReference type="PANTHER" id="PTHR24099:SF15">
    <property type="entry name" value="E3 UBIQUITIN-PROTEIN LIGASE TRIM9"/>
    <property type="match status" value="1"/>
</dbReference>
<dbReference type="InterPro" id="IPR001870">
    <property type="entry name" value="B30.2/SPRY"/>
</dbReference>
<dbReference type="PANTHER" id="PTHR24099">
    <property type="entry name" value="E3 UBIQUITIN-PROTEIN LIGASE TRIM36-RELATED"/>
    <property type="match status" value="1"/>
</dbReference>
<dbReference type="PROSITE" id="PS50853">
    <property type="entry name" value="FN3"/>
    <property type="match status" value="1"/>
</dbReference>
<keyword evidence="1 2" id="KW-0175">Coiled coil</keyword>
<sequence>MQKTTCAKAKPPIKALSSHLSVFFDEGYWYSLWVGAGWNHNGKGFQNGLSKTLQHLSEKVRNAADEVSKLKQLNDKINANCEDYKARINIQIDALIEHLQERRQRLQEFAEVERDSKKKALRDQVNRCTSHLNRTTALMQLCIEVLKEPDAVVYLQIGQQLNNRASTQDFTWNREMRTKAEVDPEFVLSLDTRPVQNAIQGLEFAQLKSISCSSGRVRGDPSKAPSAPQFDATECLAENNSVTVVWHCPANGTAIDGYTLEIDSGRDDGHFREVYTGPDNICTIDGLHFDTIYNVRVKAFNSAGESAYSDPIGLQTAHVAWFQLTKSSSQRDVVLSNERATLTGVGLDYRVVLGNVAFSRGVHYWEITVDQFDGNGDIVIGVAQPSVNRHTMLGKDLHGWAMYIDDKRSWYIHNDAHHGRIALHGGTGAVLGVLMDCDQGVLSFYVNDRRLEVDEACYAFKNMPRGLYYPAFSVNKNAKITVHTGLVPPTLRSSTSDDSVTDTL</sequence>
<dbReference type="GO" id="GO:0043005">
    <property type="term" value="C:neuron projection"/>
    <property type="evidence" value="ECO:0007669"/>
    <property type="project" value="TreeGrafter"/>
</dbReference>
<evidence type="ECO:0000259" key="4">
    <source>
        <dbReference type="PROSITE" id="PS50853"/>
    </source>
</evidence>
<dbReference type="SUPFAM" id="SSF49265">
    <property type="entry name" value="Fibronectin type III"/>
    <property type="match status" value="1"/>
</dbReference>
<reference evidence="6" key="1">
    <citation type="journal article" date="2013" name="Genetics">
        <title>The draft genome and transcriptome of Panagrellus redivivus are shaped by the harsh demands of a free-living lifestyle.</title>
        <authorList>
            <person name="Srinivasan J."/>
            <person name="Dillman A.R."/>
            <person name="Macchietto M.G."/>
            <person name="Heikkinen L."/>
            <person name="Lakso M."/>
            <person name="Fracchia K.M."/>
            <person name="Antoshechkin I."/>
            <person name="Mortazavi A."/>
            <person name="Wong G."/>
            <person name="Sternberg P.W."/>
        </authorList>
    </citation>
    <scope>NUCLEOTIDE SEQUENCE [LARGE SCALE GENOMIC DNA]</scope>
    <source>
        <strain evidence="6">MT8872</strain>
    </source>
</reference>
<feature type="domain" description="B30.2/SPRY" evidence="3">
    <location>
        <begin position="301"/>
        <end position="489"/>
    </location>
</feature>
<dbReference type="CDD" id="cd12889">
    <property type="entry name" value="SPRY_PRY_TRIM67_9"/>
    <property type="match status" value="1"/>
</dbReference>
<dbReference type="Pfam" id="PF00041">
    <property type="entry name" value="fn3"/>
    <property type="match status" value="1"/>
</dbReference>
<evidence type="ECO:0000313" key="6">
    <source>
        <dbReference type="Proteomes" id="UP000492821"/>
    </source>
</evidence>
<dbReference type="SMART" id="SM00502">
    <property type="entry name" value="BBC"/>
    <property type="match status" value="1"/>
</dbReference>
<dbReference type="Gene3D" id="2.60.120.920">
    <property type="match status" value="1"/>
</dbReference>
<dbReference type="InterPro" id="IPR013783">
    <property type="entry name" value="Ig-like_fold"/>
</dbReference>
<reference evidence="7" key="2">
    <citation type="submission" date="2020-10" db="UniProtKB">
        <authorList>
            <consortium name="WormBaseParasite"/>
        </authorList>
    </citation>
    <scope>IDENTIFICATION</scope>
</reference>
<feature type="domain" description="COS" evidence="5">
    <location>
        <begin position="146"/>
        <end position="205"/>
    </location>
</feature>
<accession>A0A7E4VXB8</accession>
<dbReference type="PROSITE" id="PS51262">
    <property type="entry name" value="COS"/>
    <property type="match status" value="1"/>
</dbReference>
<dbReference type="SUPFAM" id="SSF49899">
    <property type="entry name" value="Concanavalin A-like lectins/glucanases"/>
    <property type="match status" value="1"/>
</dbReference>
<dbReference type="Gene3D" id="1.20.5.170">
    <property type="match status" value="1"/>
</dbReference>